<dbReference type="AlphaFoldDB" id="A0A091AZJ2"/>
<organism evidence="2 3">
    <name type="scientific">Arenimonas oryziterrae DSM 21050 = YC6267</name>
    <dbReference type="NCBI Taxonomy" id="1121015"/>
    <lineage>
        <taxon>Bacteria</taxon>
        <taxon>Pseudomonadati</taxon>
        <taxon>Pseudomonadota</taxon>
        <taxon>Gammaproteobacteria</taxon>
        <taxon>Lysobacterales</taxon>
        <taxon>Lysobacteraceae</taxon>
        <taxon>Arenimonas</taxon>
    </lineage>
</organism>
<dbReference type="Pfam" id="PF10978">
    <property type="entry name" value="DUF2785"/>
    <property type="match status" value="1"/>
</dbReference>
<dbReference type="PATRIC" id="fig|1121015.4.peg.441"/>
<gene>
    <name evidence="2" type="ORF">N789_02235</name>
</gene>
<accession>A0A091AZJ2</accession>
<reference evidence="2 3" key="1">
    <citation type="submission" date="2013-09" db="EMBL/GenBank/DDBJ databases">
        <title>Genome sequencing of Arenimonas oryziterrae.</title>
        <authorList>
            <person name="Chen F."/>
            <person name="Wang G."/>
        </authorList>
    </citation>
    <scope>NUCLEOTIDE SEQUENCE [LARGE SCALE GENOMIC DNA]</scope>
    <source>
        <strain evidence="2 3">YC6267</strain>
    </source>
</reference>
<feature type="signal peptide" evidence="1">
    <location>
        <begin position="1"/>
        <end position="27"/>
    </location>
</feature>
<evidence type="ECO:0000256" key="1">
    <source>
        <dbReference type="SAM" id="SignalP"/>
    </source>
</evidence>
<dbReference type="eggNOG" id="ENOG5030DU7">
    <property type="taxonomic scope" value="Bacteria"/>
</dbReference>
<comment type="caution">
    <text evidence="2">The sequence shown here is derived from an EMBL/GenBank/DDBJ whole genome shotgun (WGS) entry which is preliminary data.</text>
</comment>
<feature type="chain" id="PRO_5001871083" description="DUF2785 domain-containing protein" evidence="1">
    <location>
        <begin position="28"/>
        <end position="304"/>
    </location>
</feature>
<evidence type="ECO:0000313" key="2">
    <source>
        <dbReference type="EMBL" id="KFN44856.1"/>
    </source>
</evidence>
<keyword evidence="3" id="KW-1185">Reference proteome</keyword>
<dbReference type="OrthoDB" id="7619731at2"/>
<keyword evidence="1" id="KW-0732">Signal</keyword>
<evidence type="ECO:0000313" key="3">
    <source>
        <dbReference type="Proteomes" id="UP000029385"/>
    </source>
</evidence>
<dbReference type="EMBL" id="AVCI01000001">
    <property type="protein sequence ID" value="KFN44856.1"/>
    <property type="molecule type" value="Genomic_DNA"/>
</dbReference>
<dbReference type="InterPro" id="IPR021247">
    <property type="entry name" value="DUF2785"/>
</dbReference>
<dbReference type="Proteomes" id="UP000029385">
    <property type="component" value="Unassembled WGS sequence"/>
</dbReference>
<evidence type="ECO:0008006" key="4">
    <source>
        <dbReference type="Google" id="ProtNLM"/>
    </source>
</evidence>
<sequence length="304" mass="32945">MRTFLPSRFARPVLAGLLLLAAWPAFACAPAGWTKEKLLGLRDSGFVVADAGKRDALAKDLLACLADPDPVLRDKVAFDALSTWLRGKQLSDATRASLLVDLLPRIDPKAADTDGFGKPFATLVLSEVARTDRIAAWMTPAQREQLVQAAATYVEGVRDYRGFDDREGWRHGVAHGADLLMQLALNPKLDKPQLDRLLAAATSQIAANDGHAYVFGESERLLRPVLFIAARGLHTPEEWTAWTQKLVDPAPMKAWSEAYSSQAGLARRHNLVLFLMLLRAESAGNADPTMTALAGGAEAGLKAL</sequence>
<dbReference type="STRING" id="1121015.GCA_000420545_01390"/>
<name>A0A091AZJ2_9GAMM</name>
<protein>
    <recommendedName>
        <fullName evidence="4">DUF2785 domain-containing protein</fullName>
    </recommendedName>
</protein>
<dbReference type="RefSeq" id="WP_022969027.1">
    <property type="nucleotide sequence ID" value="NZ_ATVD01000002.1"/>
</dbReference>
<proteinExistence type="predicted"/>